<dbReference type="InterPro" id="IPR011009">
    <property type="entry name" value="Kinase-like_dom_sf"/>
</dbReference>
<dbReference type="InterPro" id="IPR050154">
    <property type="entry name" value="UbiB_kinase"/>
</dbReference>
<dbReference type="PANTHER" id="PTHR10566:SF113">
    <property type="entry name" value="PROTEIN ACTIVITY OF BC1 COMPLEX KINASE 7, CHLOROPLASTIC"/>
    <property type="match status" value="1"/>
</dbReference>
<comment type="similarity">
    <text evidence="1">Belongs to the protein kinase superfamily. ADCK protein kinase family.</text>
</comment>
<keyword evidence="2" id="KW-0472">Membrane</keyword>
<dbReference type="Proteomes" id="UP000092654">
    <property type="component" value="Chromosome"/>
</dbReference>
<dbReference type="PANTHER" id="PTHR10566">
    <property type="entry name" value="CHAPERONE-ACTIVITY OF BC1 COMPLEX CABC1 -RELATED"/>
    <property type="match status" value="1"/>
</dbReference>
<dbReference type="AlphaFoldDB" id="A0AAC8T8U0"/>
<feature type="domain" description="Protein kinase" evidence="3">
    <location>
        <begin position="141"/>
        <end position="507"/>
    </location>
</feature>
<dbReference type="Gene3D" id="1.10.510.10">
    <property type="entry name" value="Transferase(Phosphotransferase) domain 1"/>
    <property type="match status" value="1"/>
</dbReference>
<dbReference type="RefSeq" id="WP_065757337.1">
    <property type="nucleotide sequence ID" value="NZ_JAFBFF010000023.1"/>
</dbReference>
<dbReference type="InterPro" id="IPR000719">
    <property type="entry name" value="Prot_kinase_dom"/>
</dbReference>
<evidence type="ECO:0000313" key="5">
    <source>
        <dbReference type="Proteomes" id="UP000092654"/>
    </source>
</evidence>
<name>A0AAC8T8U0_9BACI</name>
<keyword evidence="2" id="KW-1133">Transmembrane helix</keyword>
<sequence length="566" mass="65971">MVERKLERERVITLARGGKALESKKYIGIYRMYIIIWMSIKFLWKIFWFQKLNRIWDQETERKWEKLLKELATEYRQRAVYLGGLLIKFGQFLSSRGDLLPSSFIRELEGLVDRVQPVPFEYSKGIIEEDWQESMDKYIASIDEDPIASASIGEVYKAYLHNGTPVAVKVQRYRVREIFQTDFKAMRVVFGILNRFTIFGKKADLPSLYKEVVAVMSDELDFTMELENGNYFRKRFENHSNVYIPEYFTDLSTGRVLVMEWVEGTRVTDISFIKRNDLDREKLARTIFDLCVEQFVNAGMFHADPHAGNIMIKEDGTVVVIDFGMVGKVKREDVDHIRSMIEGFIIDDYDRVVDSLREMNFLLDDADTEAMKKMMRRLVSMYLSEDMSKMDATVMNDILEDLQDFVKDQPIQLPADYAFLGRAASMILGVLTAVYPQMDLVSWGKPVINEWMTGSQSKFGFYKNIVKETGQPLLSLPRALVEFLEDGDKEREWQQTKQQQTLWHHFYFFYAAVTFLIGSTILVASFFLPESLQEIPIWVLYLISGLSFAGTFLFSWKHASMIKNIS</sequence>
<dbReference type="EMBL" id="CP011361">
    <property type="protein sequence ID" value="AKG05662.2"/>
    <property type="molecule type" value="Genomic_DNA"/>
</dbReference>
<dbReference type="GO" id="GO:0005524">
    <property type="term" value="F:ATP binding"/>
    <property type="evidence" value="ECO:0007669"/>
    <property type="project" value="InterPro"/>
</dbReference>
<dbReference type="SUPFAM" id="SSF56112">
    <property type="entry name" value="Protein kinase-like (PK-like)"/>
    <property type="match status" value="1"/>
</dbReference>
<keyword evidence="2" id="KW-0812">Transmembrane</keyword>
<dbReference type="Pfam" id="PF03109">
    <property type="entry name" value="ABC1"/>
    <property type="match status" value="1"/>
</dbReference>
<accession>A0AAC8T8U0</accession>
<dbReference type="PROSITE" id="PS50011">
    <property type="entry name" value="PROTEIN_KINASE_DOM"/>
    <property type="match status" value="1"/>
</dbReference>
<evidence type="ECO:0000259" key="3">
    <source>
        <dbReference type="PROSITE" id="PS50011"/>
    </source>
</evidence>
<feature type="transmembrane region" description="Helical" evidence="2">
    <location>
        <begin position="29"/>
        <end position="49"/>
    </location>
</feature>
<feature type="transmembrane region" description="Helical" evidence="2">
    <location>
        <begin position="535"/>
        <end position="556"/>
    </location>
</feature>
<dbReference type="CDD" id="cd05121">
    <property type="entry name" value="ABC1_ADCK3-like"/>
    <property type="match status" value="1"/>
</dbReference>
<reference evidence="5" key="1">
    <citation type="submission" date="2015-06" db="EMBL/GenBank/DDBJ databases">
        <title>Salimicrobium jeotgali MJ3, isolated from Myulchi jeot, a traditional Korean fermented seafood.</title>
        <authorList>
            <person name="Kim K.H."/>
            <person name="Jeon C.O."/>
            <person name="Jin H.M."/>
        </authorList>
    </citation>
    <scope>NUCLEOTIDE SEQUENCE [LARGE SCALE GENOMIC DNA]</scope>
    <source>
        <strain evidence="5">MJ3</strain>
    </source>
</reference>
<feature type="transmembrane region" description="Helical" evidence="2">
    <location>
        <begin position="507"/>
        <end position="529"/>
    </location>
</feature>
<dbReference type="KEGG" id="sje:AAV35_002060"/>
<dbReference type="InterPro" id="IPR004147">
    <property type="entry name" value="ABC1_dom"/>
</dbReference>
<evidence type="ECO:0000313" key="4">
    <source>
        <dbReference type="EMBL" id="AKG05662.2"/>
    </source>
</evidence>
<evidence type="ECO:0000256" key="2">
    <source>
        <dbReference type="SAM" id="Phobius"/>
    </source>
</evidence>
<organism evidence="4 5">
    <name type="scientific">Salimicrobium jeotgali</name>
    <dbReference type="NCBI Taxonomy" id="1230341"/>
    <lineage>
        <taxon>Bacteria</taxon>
        <taxon>Bacillati</taxon>
        <taxon>Bacillota</taxon>
        <taxon>Bacilli</taxon>
        <taxon>Bacillales</taxon>
        <taxon>Bacillaceae</taxon>
        <taxon>Salimicrobium</taxon>
    </lineage>
</organism>
<evidence type="ECO:0000256" key="1">
    <source>
        <dbReference type="ARBA" id="ARBA00009670"/>
    </source>
</evidence>
<proteinExistence type="inferred from homology"/>
<gene>
    <name evidence="4" type="ORF">AAV35_002060</name>
</gene>
<protein>
    <submittedName>
        <fullName evidence="4">ABC transporter</fullName>
    </submittedName>
</protein>
<dbReference type="GO" id="GO:0004672">
    <property type="term" value="F:protein kinase activity"/>
    <property type="evidence" value="ECO:0007669"/>
    <property type="project" value="InterPro"/>
</dbReference>